<proteinExistence type="predicted"/>
<gene>
    <name evidence="2" type="ORF">ACFPLB_10540</name>
</gene>
<dbReference type="PANTHER" id="PTHR34474">
    <property type="entry name" value="SIGNAL TRANSDUCTION PROTEIN TRAP"/>
    <property type="match status" value="1"/>
</dbReference>
<accession>A0ABW0GZ82</accession>
<name>A0ABW0GZ82_9HYPH</name>
<dbReference type="EMBL" id="JBHSLL010000029">
    <property type="protein sequence ID" value="MFC5386404.1"/>
    <property type="molecule type" value="Genomic_DNA"/>
</dbReference>
<dbReference type="InterPro" id="IPR007138">
    <property type="entry name" value="ABM_dom"/>
</dbReference>
<comment type="caution">
    <text evidence="2">The sequence shown here is derived from an EMBL/GenBank/DDBJ whole genome shotgun (WGS) entry which is preliminary data.</text>
</comment>
<dbReference type="Gene3D" id="3.30.70.100">
    <property type="match status" value="1"/>
</dbReference>
<dbReference type="PANTHER" id="PTHR34474:SF2">
    <property type="entry name" value="SIGNAL TRANSDUCTION PROTEIN TRAP"/>
    <property type="match status" value="1"/>
</dbReference>
<keyword evidence="2" id="KW-0503">Monooxygenase</keyword>
<sequence>MYIAMNRFKVLKGLEAEFENLWKNRESTLHEMQGFRSFHLLSGPANKTEGYTLYVSHSEWEDQDAFNAWMKSQNFRDTHKNLGTGKVLTDGPPHFEGFLTVEGA</sequence>
<evidence type="ECO:0000313" key="3">
    <source>
        <dbReference type="Proteomes" id="UP001596016"/>
    </source>
</evidence>
<evidence type="ECO:0000259" key="1">
    <source>
        <dbReference type="PROSITE" id="PS51725"/>
    </source>
</evidence>
<dbReference type="PROSITE" id="PS51725">
    <property type="entry name" value="ABM"/>
    <property type="match status" value="1"/>
</dbReference>
<dbReference type="Proteomes" id="UP001596016">
    <property type="component" value="Unassembled WGS sequence"/>
</dbReference>
<protein>
    <submittedName>
        <fullName evidence="2">Antibiotic biosynthesis monooxygenase family protein</fullName>
        <ecNumber evidence="2">1.14.-.-</ecNumber>
    </submittedName>
</protein>
<dbReference type="InterPro" id="IPR011008">
    <property type="entry name" value="Dimeric_a/b-barrel"/>
</dbReference>
<keyword evidence="2" id="KW-0560">Oxidoreductase</keyword>
<reference evidence="3" key="1">
    <citation type="journal article" date="2019" name="Int. J. Syst. Evol. Microbiol.">
        <title>The Global Catalogue of Microorganisms (GCM) 10K type strain sequencing project: providing services to taxonomists for standard genome sequencing and annotation.</title>
        <authorList>
            <consortium name="The Broad Institute Genomics Platform"/>
            <consortium name="The Broad Institute Genome Sequencing Center for Infectious Disease"/>
            <person name="Wu L."/>
            <person name="Ma J."/>
        </authorList>
    </citation>
    <scope>NUCLEOTIDE SEQUENCE [LARGE SCALE GENOMIC DNA]</scope>
    <source>
        <strain evidence="3">CGMCC 4.1415</strain>
    </source>
</reference>
<dbReference type="GO" id="GO:0004497">
    <property type="term" value="F:monooxygenase activity"/>
    <property type="evidence" value="ECO:0007669"/>
    <property type="project" value="UniProtKB-KW"/>
</dbReference>
<dbReference type="RefSeq" id="WP_378229373.1">
    <property type="nucleotide sequence ID" value="NZ_JBHSLL010000029.1"/>
</dbReference>
<dbReference type="EC" id="1.14.-.-" evidence="2"/>
<organism evidence="2 3">
    <name type="scientific">Aquamicrobium segne</name>
    <dbReference type="NCBI Taxonomy" id="469547"/>
    <lineage>
        <taxon>Bacteria</taxon>
        <taxon>Pseudomonadati</taxon>
        <taxon>Pseudomonadota</taxon>
        <taxon>Alphaproteobacteria</taxon>
        <taxon>Hyphomicrobiales</taxon>
        <taxon>Phyllobacteriaceae</taxon>
        <taxon>Aquamicrobium</taxon>
    </lineage>
</organism>
<dbReference type="InterPro" id="IPR050404">
    <property type="entry name" value="Heme-degrading_MO"/>
</dbReference>
<evidence type="ECO:0000313" key="2">
    <source>
        <dbReference type="EMBL" id="MFC5386404.1"/>
    </source>
</evidence>
<keyword evidence="3" id="KW-1185">Reference proteome</keyword>
<dbReference type="Pfam" id="PF03992">
    <property type="entry name" value="ABM"/>
    <property type="match status" value="1"/>
</dbReference>
<dbReference type="SUPFAM" id="SSF54909">
    <property type="entry name" value="Dimeric alpha+beta barrel"/>
    <property type="match status" value="1"/>
</dbReference>
<feature type="domain" description="ABM" evidence="1">
    <location>
        <begin position="2"/>
        <end position="98"/>
    </location>
</feature>